<sequence>MLNQFQYLTHQFPFLQAHCMQDPGYARITGTGFAVQKWEFGGLHAGADADALALDMFFDRSAVGQQTSIAFVYRHKQGYGGAADADCNGEFLPEASSTRFSHRCRRRRRRTGRLTGILDVSAPEAQRCRLGPRAEDGFEEPWKPNTERRFVRARGFGFWTASSHTVANQRGEERTHALHSQLALEEDSCTSS</sequence>
<dbReference type="EMBL" id="JH921434">
    <property type="protein sequence ID" value="EKD17840.1"/>
    <property type="molecule type" value="Genomic_DNA"/>
</dbReference>
<gene>
    <name evidence="2" type="ORF">MBM_03612</name>
</gene>
<accession>K1WJI7</accession>
<dbReference type="Proteomes" id="UP000006753">
    <property type="component" value="Unassembled WGS sequence"/>
</dbReference>
<proteinExistence type="predicted"/>
<organism evidence="2 3">
    <name type="scientific">Marssonina brunnea f. sp. multigermtubi (strain MB_m1)</name>
    <name type="common">Marssonina leaf spot fungus</name>
    <dbReference type="NCBI Taxonomy" id="1072389"/>
    <lineage>
        <taxon>Eukaryota</taxon>
        <taxon>Fungi</taxon>
        <taxon>Dikarya</taxon>
        <taxon>Ascomycota</taxon>
        <taxon>Pezizomycotina</taxon>
        <taxon>Leotiomycetes</taxon>
        <taxon>Helotiales</taxon>
        <taxon>Drepanopezizaceae</taxon>
        <taxon>Drepanopeziza</taxon>
    </lineage>
</organism>
<reference evidence="2 3" key="1">
    <citation type="journal article" date="2012" name="BMC Genomics">
        <title>Sequencing the genome of Marssonina brunnea reveals fungus-poplar co-evolution.</title>
        <authorList>
            <person name="Zhu S."/>
            <person name="Cao Y.-Z."/>
            <person name="Jiang C."/>
            <person name="Tan B.-Y."/>
            <person name="Wang Z."/>
            <person name="Feng S."/>
            <person name="Zhang L."/>
            <person name="Su X.-H."/>
            <person name="Brejova B."/>
            <person name="Vinar T."/>
            <person name="Xu M."/>
            <person name="Wang M.-X."/>
            <person name="Zhang S.-G."/>
            <person name="Huang M.-R."/>
            <person name="Wu R."/>
            <person name="Zhou Y."/>
        </authorList>
    </citation>
    <scope>NUCLEOTIDE SEQUENCE [LARGE SCALE GENOMIC DNA]</scope>
    <source>
        <strain evidence="2 3">MB_m1</strain>
    </source>
</reference>
<protein>
    <submittedName>
        <fullName evidence="2">Uncharacterized protein</fullName>
    </submittedName>
</protein>
<dbReference type="HOGENOM" id="CLU_1415469_0_0_1"/>
<dbReference type="InParanoid" id="K1WJI7"/>
<keyword evidence="3" id="KW-1185">Reference proteome</keyword>
<name>K1WJI7_MARBU</name>
<feature type="region of interest" description="Disordered" evidence="1">
    <location>
        <begin position="165"/>
        <end position="192"/>
    </location>
</feature>
<dbReference type="KEGG" id="mbe:MBM_03612"/>
<evidence type="ECO:0000256" key="1">
    <source>
        <dbReference type="SAM" id="MobiDB-lite"/>
    </source>
</evidence>
<evidence type="ECO:0000313" key="2">
    <source>
        <dbReference type="EMBL" id="EKD17840.1"/>
    </source>
</evidence>
<dbReference type="AlphaFoldDB" id="K1WJI7"/>
<evidence type="ECO:0000313" key="3">
    <source>
        <dbReference type="Proteomes" id="UP000006753"/>
    </source>
</evidence>